<protein>
    <submittedName>
        <fullName evidence="2">Filamentous hemagglutinin family outer membrane protein, N-term part</fullName>
    </submittedName>
</protein>
<dbReference type="Pfam" id="PF12770">
    <property type="entry name" value="CHAT"/>
    <property type="match status" value="1"/>
</dbReference>
<dbReference type="Proteomes" id="UP000180235">
    <property type="component" value="Chromosome"/>
</dbReference>
<organism evidence="2 3">
    <name type="scientific">Gloeomargarita lithophora Alchichica-D10</name>
    <dbReference type="NCBI Taxonomy" id="1188229"/>
    <lineage>
        <taxon>Bacteria</taxon>
        <taxon>Bacillati</taxon>
        <taxon>Cyanobacteriota</taxon>
        <taxon>Cyanophyceae</taxon>
        <taxon>Gloeomargaritales</taxon>
        <taxon>Gloeomargaritaceae</taxon>
        <taxon>Gloeomargarita</taxon>
    </lineage>
</organism>
<dbReference type="SUPFAM" id="SSF51126">
    <property type="entry name" value="Pectin lyase-like"/>
    <property type="match status" value="1"/>
</dbReference>
<evidence type="ECO:0000259" key="1">
    <source>
        <dbReference type="SMART" id="SM00912"/>
    </source>
</evidence>
<dbReference type="NCBIfam" id="TIGR01901">
    <property type="entry name" value="adhes_NPXG"/>
    <property type="match status" value="1"/>
</dbReference>
<dbReference type="RefSeq" id="WP_071453957.1">
    <property type="nucleotide sequence ID" value="NZ_CP017675.1"/>
</dbReference>
<dbReference type="InterPro" id="IPR012334">
    <property type="entry name" value="Pectin_lyas_fold"/>
</dbReference>
<reference evidence="2 3" key="1">
    <citation type="submission" date="2016-10" db="EMBL/GenBank/DDBJ databases">
        <title>Description of Gloeomargarita lithophora gen. nov., sp. nov., a thylakoid-bearing basal-branching cyanobacterium with intracellular carbonates, and proposal for Gloeomargaritales ord. nov.</title>
        <authorList>
            <person name="Moreira D."/>
            <person name="Tavera R."/>
            <person name="Benzerara K."/>
            <person name="Skouri-Panet F."/>
            <person name="Couradeau E."/>
            <person name="Gerard E."/>
            <person name="Loussert C."/>
            <person name="Novelo E."/>
            <person name="Zivanovic Y."/>
            <person name="Lopez-Garcia P."/>
        </authorList>
    </citation>
    <scope>NUCLEOTIDE SEQUENCE [LARGE SCALE GENOMIC DNA]</scope>
    <source>
        <strain evidence="2 3">D10</strain>
    </source>
</reference>
<dbReference type="KEGG" id="glt:GlitD10_1044"/>
<dbReference type="Pfam" id="PF05860">
    <property type="entry name" value="TPS"/>
    <property type="match status" value="1"/>
</dbReference>
<accession>A0A1J0ABP7</accession>
<dbReference type="InterPro" id="IPR011050">
    <property type="entry name" value="Pectin_lyase_fold/virulence"/>
</dbReference>
<dbReference type="Gene3D" id="2.160.20.10">
    <property type="entry name" value="Single-stranded right-handed beta-helix, Pectin lyase-like"/>
    <property type="match status" value="1"/>
</dbReference>
<feature type="domain" description="Filamentous haemagglutinin FhaB/tRNA nuclease CdiA-like TPS" evidence="1">
    <location>
        <begin position="28"/>
        <end position="140"/>
    </location>
</feature>
<dbReference type="AlphaFoldDB" id="A0A1J0ABP7"/>
<dbReference type="SMART" id="SM00912">
    <property type="entry name" value="Haemagg_act"/>
    <property type="match status" value="1"/>
</dbReference>
<sequence length="1227" mass="128234">MRQLLYGTVLGSFIVLQGSVGLAQRITPASDGTGTQINRYGNRTDITGGQRAGRNLFHSFGQFNVDAGNIANFLAAPNLQNILARVTGGSASYINGVIQVTGGNPNLYLMNPAGIVFGQGASLNVPASFTATTADRIMFPGGSFNASGVNNYSQLAGEPIGFAFDRKDPAAIINEGKLSVNPGQSVSLVAGQVINTGTVQAPGGNITIAAVPGENLVRLSQTGQLLSLEFNPQQAAQMMDNQGNIPTTRLPELLTGGGVTTVTQNNNGTVSVAGANLQIPTTTGTTIVSGVLDVSSASQTGGNVGVFGTQIALANSEINASGFTGGGEILVGGEFQGKGTQPNAQYTFVSKDSKLTADAISSGNGGRVIVWADKATDFRGTITAKGGQNGGDGGFVEVSGKESLGFTGNVNTSAPQGKKGTLLLDPENIIVLGLVGADDAELPEIFFDDRPGETLTIGSSNLIAQLFLNDVILQATNNITFNADLVSTFGDTTLFADAGNTITVNNQISGSGLSLDFFAGNAINVNALISLSNGEVNLSAGSVSTQNIFATEGIFVDAGGSISTGNLQTSGADVILSSGSGFIDPGSLSFNFGGGGNIQTGNITTFGGDIEIATGGGTISTGILRSSASSSGDAGFIGLIAPGDIQTGFIQAEAPNGSGGDVFIISTNNVRIQGMSSFGFSISTAGGAGGGEIFILHGGQNFFTIGDASTNGTTGAITTGQFTLSPFQQFYTRFLGNISIVSLFDGGVGSDLFGTEFYGLDFDLGLDAIEDVEFDDLDFSRLDIAEALGAGDYAAILALDTLFGNEFSRFLGVNSVNDLNSVEAIGNMLSRLAQETGKKPAIIYLMVDEQQLSIAAVTPGSRTGVAGPGILKFDPGLFSSTQPLQYLAQQEAKIQPVVRGIPEAKRANLMPVVERFLTALKDPRQRTSDAYLKDAQQLYRWLVAPIESELQAQGINTLMFSMDGGLRLLPVAALHDGKQFLVEKYSTALIPSVNLIDTRYRNIRDTRVLAMGADTFTNQTPLPAVPTELKVILEEWPGQSFLNQEFTVQRLTQERLQGGYPIIHLATHADFAPGRLTNSYIEFGNSQRLNLPQVRELPLREPTPVELFTLSACRTSVGDVSSELGFAGLAVQSGVKSATASLWYVSDEGTLALMSEFYKNLRQAPIKAEALRQAQIAMLQGKVTIKGGELRGVRGGIPVPPAIAQRGDQILSHPYYWAAFTMIGSPW</sequence>
<dbReference type="OrthoDB" id="433405at2"/>
<keyword evidence="3" id="KW-1185">Reference proteome</keyword>
<evidence type="ECO:0000313" key="3">
    <source>
        <dbReference type="Proteomes" id="UP000180235"/>
    </source>
</evidence>
<dbReference type="EMBL" id="CP017675">
    <property type="protein sequence ID" value="APB33364.1"/>
    <property type="molecule type" value="Genomic_DNA"/>
</dbReference>
<evidence type="ECO:0000313" key="2">
    <source>
        <dbReference type="EMBL" id="APB33364.1"/>
    </source>
</evidence>
<dbReference type="STRING" id="1188229.GlitD10_1044"/>
<dbReference type="InterPro" id="IPR024983">
    <property type="entry name" value="CHAT_dom"/>
</dbReference>
<dbReference type="InterPro" id="IPR008638">
    <property type="entry name" value="FhaB/CdiA-like_TPS"/>
</dbReference>
<proteinExistence type="predicted"/>
<name>A0A1J0ABP7_9CYAN</name>
<gene>
    <name evidence="2" type="ORF">GlitD10_1044</name>
</gene>